<comment type="caution">
    <text evidence="1">The sequence shown here is derived from an EMBL/GenBank/DDBJ whole genome shotgun (WGS) entry which is preliminary data.</text>
</comment>
<reference evidence="2" key="1">
    <citation type="journal article" date="2019" name="Int. J. Syst. Evol. Microbiol.">
        <title>The Global Catalogue of Microorganisms (GCM) 10K type strain sequencing project: providing services to taxonomists for standard genome sequencing and annotation.</title>
        <authorList>
            <consortium name="The Broad Institute Genomics Platform"/>
            <consortium name="The Broad Institute Genome Sequencing Center for Infectious Disease"/>
            <person name="Wu L."/>
            <person name="Ma J."/>
        </authorList>
    </citation>
    <scope>NUCLEOTIDE SEQUENCE [LARGE SCALE GENOMIC DNA]</scope>
    <source>
        <strain evidence="2">CGMCC 1.12942</strain>
    </source>
</reference>
<name>A0ABW2RJ04_9BACL</name>
<evidence type="ECO:0000313" key="2">
    <source>
        <dbReference type="Proteomes" id="UP001596500"/>
    </source>
</evidence>
<accession>A0ABW2RJ04</accession>
<proteinExistence type="predicted"/>
<evidence type="ECO:0000313" key="1">
    <source>
        <dbReference type="EMBL" id="MFC7440939.1"/>
    </source>
</evidence>
<protein>
    <submittedName>
        <fullName evidence="1">Uncharacterized protein</fullName>
    </submittedName>
</protein>
<dbReference type="RefSeq" id="WP_379864221.1">
    <property type="nucleotide sequence ID" value="NZ_JBHTBW010000019.1"/>
</dbReference>
<keyword evidence="2" id="KW-1185">Reference proteome</keyword>
<organism evidence="1 2">
    <name type="scientific">Laceyella putida</name>
    <dbReference type="NCBI Taxonomy" id="110101"/>
    <lineage>
        <taxon>Bacteria</taxon>
        <taxon>Bacillati</taxon>
        <taxon>Bacillota</taxon>
        <taxon>Bacilli</taxon>
        <taxon>Bacillales</taxon>
        <taxon>Thermoactinomycetaceae</taxon>
        <taxon>Laceyella</taxon>
    </lineage>
</organism>
<gene>
    <name evidence="1" type="ORF">ACFQNG_07205</name>
</gene>
<sequence length="45" mass="5195">MAYLRSESQRIRIIPVAEQRNLPLAVIQWMLLRLHTAEAVGFLCS</sequence>
<dbReference type="Proteomes" id="UP001596500">
    <property type="component" value="Unassembled WGS sequence"/>
</dbReference>
<dbReference type="EMBL" id="JBHTBW010000019">
    <property type="protein sequence ID" value="MFC7440939.1"/>
    <property type="molecule type" value="Genomic_DNA"/>
</dbReference>